<name>A0ABQ3DAM5_9ACTN</name>
<dbReference type="EMBL" id="BMVN01000070">
    <property type="protein sequence ID" value="GHA69525.1"/>
    <property type="molecule type" value="Genomic_DNA"/>
</dbReference>
<dbReference type="Proteomes" id="UP000653644">
    <property type="component" value="Unassembled WGS sequence"/>
</dbReference>
<accession>A0ABQ3DAM5</accession>
<dbReference type="InterPro" id="IPR010982">
    <property type="entry name" value="Lambda_DNA-bd_dom_sf"/>
</dbReference>
<evidence type="ECO:0000313" key="2">
    <source>
        <dbReference type="EMBL" id="GHA69525.1"/>
    </source>
</evidence>
<dbReference type="PANTHER" id="PTHR47691:SF3">
    <property type="entry name" value="HTH-TYPE TRANSCRIPTIONAL REGULATOR RV0890C-RELATED"/>
    <property type="match status" value="1"/>
</dbReference>
<dbReference type="RefSeq" id="WP_189894688.1">
    <property type="nucleotide sequence ID" value="NZ_BMVN01000070.1"/>
</dbReference>
<dbReference type="InterPro" id="IPR001387">
    <property type="entry name" value="Cro/C1-type_HTH"/>
</dbReference>
<sequence length="464" mass="49491">MSDGIQEFGALLRRFRTDRLLTMEGLAQASGVSVRGIGDLERGRRAAPQRRTVAALAAGLRLDEEQRRRLLAAARAGRSESAAPVSVRTFPRGIDDFVGRRYELAALADAATGLAAVPGTAAGGPRPTVVAVSAPPGMGKTALALRAARVLAEHFPDGQMVMDLRGMDEDPPSATDIMLSVLKEFHVADTEIAEAGAAGRAALYQGLLGDRRCLLVFDNARDESQIAPLLPRRGRGMCVVTSRKVLTGLQDVHRMSLGVLSAEEAFAFLGGMIGEERARREAAALGEVALRCGYLPLALRIAGSWLATRTGWSVRRLADRLAVDKRWLDVLVAGDRRVSAAFDLSYRRLTPDAARLFRRLSVVPGPDADAACAAHLLGRDPSSAEGVLGELVEAGLLDVVGDRFRLHDLLRLYAHNRLEAVEGEAGAERVRAGLSRRLPDTTTAAGRWFAASGGVPASACIDVC</sequence>
<dbReference type="Pfam" id="PF00931">
    <property type="entry name" value="NB-ARC"/>
    <property type="match status" value="1"/>
</dbReference>
<feature type="domain" description="HTH cro/C1-type" evidence="1">
    <location>
        <begin position="12"/>
        <end position="67"/>
    </location>
</feature>
<keyword evidence="3" id="KW-1185">Reference proteome</keyword>
<evidence type="ECO:0000313" key="3">
    <source>
        <dbReference type="Proteomes" id="UP000653644"/>
    </source>
</evidence>
<gene>
    <name evidence="2" type="ORF">GCM10010345_86270</name>
</gene>
<dbReference type="PANTHER" id="PTHR47691">
    <property type="entry name" value="REGULATOR-RELATED"/>
    <property type="match status" value="1"/>
</dbReference>
<comment type="caution">
    <text evidence="2">The sequence shown here is derived from an EMBL/GenBank/DDBJ whole genome shotgun (WGS) entry which is preliminary data.</text>
</comment>
<dbReference type="Pfam" id="PF13560">
    <property type="entry name" value="HTH_31"/>
    <property type="match status" value="1"/>
</dbReference>
<evidence type="ECO:0000259" key="1">
    <source>
        <dbReference type="PROSITE" id="PS50943"/>
    </source>
</evidence>
<dbReference type="SUPFAM" id="SSF52540">
    <property type="entry name" value="P-loop containing nucleoside triphosphate hydrolases"/>
    <property type="match status" value="1"/>
</dbReference>
<dbReference type="InterPro" id="IPR027417">
    <property type="entry name" value="P-loop_NTPase"/>
</dbReference>
<dbReference type="SUPFAM" id="SSF47413">
    <property type="entry name" value="lambda repressor-like DNA-binding domains"/>
    <property type="match status" value="1"/>
</dbReference>
<dbReference type="Gene3D" id="3.40.50.300">
    <property type="entry name" value="P-loop containing nucleotide triphosphate hydrolases"/>
    <property type="match status" value="1"/>
</dbReference>
<dbReference type="CDD" id="cd00093">
    <property type="entry name" value="HTH_XRE"/>
    <property type="match status" value="1"/>
</dbReference>
<organism evidence="2 3">
    <name type="scientific">Streptomyces canarius</name>
    <dbReference type="NCBI Taxonomy" id="285453"/>
    <lineage>
        <taxon>Bacteria</taxon>
        <taxon>Bacillati</taxon>
        <taxon>Actinomycetota</taxon>
        <taxon>Actinomycetes</taxon>
        <taxon>Kitasatosporales</taxon>
        <taxon>Streptomycetaceae</taxon>
        <taxon>Streptomyces</taxon>
    </lineage>
</organism>
<reference evidence="3" key="1">
    <citation type="journal article" date="2019" name="Int. J. Syst. Evol. Microbiol.">
        <title>The Global Catalogue of Microorganisms (GCM) 10K type strain sequencing project: providing services to taxonomists for standard genome sequencing and annotation.</title>
        <authorList>
            <consortium name="The Broad Institute Genomics Platform"/>
            <consortium name="The Broad Institute Genome Sequencing Center for Infectious Disease"/>
            <person name="Wu L."/>
            <person name="Ma J."/>
        </authorList>
    </citation>
    <scope>NUCLEOTIDE SEQUENCE [LARGE SCALE GENOMIC DNA]</scope>
    <source>
        <strain evidence="3">JCM 4733</strain>
    </source>
</reference>
<dbReference type="PRINTS" id="PR00364">
    <property type="entry name" value="DISEASERSIST"/>
</dbReference>
<dbReference type="InterPro" id="IPR002182">
    <property type="entry name" value="NB-ARC"/>
</dbReference>
<dbReference type="SMART" id="SM00530">
    <property type="entry name" value="HTH_XRE"/>
    <property type="match status" value="1"/>
</dbReference>
<dbReference type="PROSITE" id="PS50943">
    <property type="entry name" value="HTH_CROC1"/>
    <property type="match status" value="1"/>
</dbReference>
<proteinExistence type="predicted"/>
<dbReference type="Gene3D" id="1.10.260.40">
    <property type="entry name" value="lambda repressor-like DNA-binding domains"/>
    <property type="match status" value="1"/>
</dbReference>
<protein>
    <recommendedName>
        <fullName evidence="1">HTH cro/C1-type domain-containing protein</fullName>
    </recommendedName>
</protein>